<organism evidence="2 3">
    <name type="scientific">Candida boidinii</name>
    <name type="common">Yeast</name>
    <dbReference type="NCBI Taxonomy" id="5477"/>
    <lineage>
        <taxon>Eukaryota</taxon>
        <taxon>Fungi</taxon>
        <taxon>Dikarya</taxon>
        <taxon>Ascomycota</taxon>
        <taxon>Saccharomycotina</taxon>
        <taxon>Pichiomycetes</taxon>
        <taxon>Pichiales</taxon>
        <taxon>Pichiaceae</taxon>
        <taxon>Ogataea</taxon>
        <taxon>Ogataea/Candida clade</taxon>
    </lineage>
</organism>
<evidence type="ECO:0000313" key="2">
    <source>
        <dbReference type="EMBL" id="GME68820.1"/>
    </source>
</evidence>
<dbReference type="Pfam" id="PF03690">
    <property type="entry name" value="MYG1_exonuc"/>
    <property type="match status" value="1"/>
</dbReference>
<keyword evidence="3" id="KW-1185">Reference proteome</keyword>
<gene>
    <name evidence="2" type="ORF">Cboi02_000188300</name>
</gene>
<protein>
    <submittedName>
        <fullName evidence="2">Unnamed protein product</fullName>
    </submittedName>
</protein>
<accession>A0A9W6SYC9</accession>
<dbReference type="PANTHER" id="PTHR11215:SF1">
    <property type="entry name" value="MYG1 EXONUCLEASE"/>
    <property type="match status" value="1"/>
</dbReference>
<dbReference type="GO" id="GO:0005634">
    <property type="term" value="C:nucleus"/>
    <property type="evidence" value="ECO:0007669"/>
    <property type="project" value="TreeGrafter"/>
</dbReference>
<sequence>MSIGELQDTKRAKLDNEKTIMSSKILQICTHSGSFHADESLAVYMLKMTKKFKDAKLVRSRDPKIWEESDIVVDVSGKYDGVKFFDHHQREFNESFNDKFDTKLSSAGLVFKHFGKDLISENLELNSEKDESNIEFLYQRIYKDFIEAIDANDNGINKFDNYDSLKPKFSDRNFQLSGLVSNLNPSWETEPTDSDFDKQFEKASEIMGLAFSNYFNYIGKSWLPAKNYVLEAFNNRFNIDKSGKIILIERFVPWKEHLFTIENENNATNEILFVLFPDSLKNWRIAAVPLSASSFDNRLKLPEPWRGLRDDELSEKTGIPDCVFIHAAGFIGGAKTREAVIQLAKDAVNFK</sequence>
<comment type="similarity">
    <text evidence="1">Belongs to the MYG1 family.</text>
</comment>
<dbReference type="InterPro" id="IPR003226">
    <property type="entry name" value="MYG1_exonuclease"/>
</dbReference>
<name>A0A9W6SYC9_CANBO</name>
<comment type="caution">
    <text evidence="2">The sequence shown here is derived from an EMBL/GenBank/DDBJ whole genome shotgun (WGS) entry which is preliminary data.</text>
</comment>
<dbReference type="Proteomes" id="UP001165120">
    <property type="component" value="Unassembled WGS sequence"/>
</dbReference>
<evidence type="ECO:0000313" key="3">
    <source>
        <dbReference type="Proteomes" id="UP001165120"/>
    </source>
</evidence>
<reference evidence="2" key="1">
    <citation type="submission" date="2023-04" db="EMBL/GenBank/DDBJ databases">
        <title>Candida boidinii NBRC 10035.</title>
        <authorList>
            <person name="Ichikawa N."/>
            <person name="Sato H."/>
            <person name="Tonouchi N."/>
        </authorList>
    </citation>
    <scope>NUCLEOTIDE SEQUENCE</scope>
    <source>
        <strain evidence="2">NBRC 10035</strain>
    </source>
</reference>
<dbReference type="GO" id="GO:0005737">
    <property type="term" value="C:cytoplasm"/>
    <property type="evidence" value="ECO:0007669"/>
    <property type="project" value="TreeGrafter"/>
</dbReference>
<dbReference type="PANTHER" id="PTHR11215">
    <property type="entry name" value="METAL DEPENDENT HYDROLASE - RELATED"/>
    <property type="match status" value="1"/>
</dbReference>
<dbReference type="AlphaFoldDB" id="A0A9W6SYC9"/>
<dbReference type="EMBL" id="BSXN01000500">
    <property type="protein sequence ID" value="GME68820.1"/>
    <property type="molecule type" value="Genomic_DNA"/>
</dbReference>
<evidence type="ECO:0000256" key="1">
    <source>
        <dbReference type="ARBA" id="ARBA00010105"/>
    </source>
</evidence>
<proteinExistence type="inferred from homology"/>